<evidence type="ECO:0000256" key="8">
    <source>
        <dbReference type="SAM" id="MobiDB-lite"/>
    </source>
</evidence>
<keyword evidence="6" id="KW-0539">Nucleus</keyword>
<protein>
    <submittedName>
        <fullName evidence="10">MCM-domain-containing protein</fullName>
    </submittedName>
</protein>
<dbReference type="GO" id="GO:0031261">
    <property type="term" value="C:DNA replication preinitiation complex"/>
    <property type="evidence" value="ECO:0007669"/>
    <property type="project" value="UniProtKB-ARBA"/>
</dbReference>
<dbReference type="Proteomes" id="UP000070544">
    <property type="component" value="Unassembled WGS sequence"/>
</dbReference>
<dbReference type="Pfam" id="PF17207">
    <property type="entry name" value="MCM_OB"/>
    <property type="match status" value="1"/>
</dbReference>
<dbReference type="GO" id="GO:0006279">
    <property type="term" value="P:premeiotic DNA replication"/>
    <property type="evidence" value="ECO:0007669"/>
    <property type="project" value="UniProtKB-ARBA"/>
</dbReference>
<gene>
    <name evidence="10" type="ORF">M427DRAFT_131770</name>
</gene>
<dbReference type="InterPro" id="IPR041562">
    <property type="entry name" value="MCM_lid"/>
</dbReference>
<dbReference type="AlphaFoldDB" id="A0A139ASP7"/>
<keyword evidence="4 7" id="KW-0067">ATP-binding</keyword>
<evidence type="ECO:0000313" key="11">
    <source>
        <dbReference type="Proteomes" id="UP000070544"/>
    </source>
</evidence>
<feature type="compositionally biased region" description="Polar residues" evidence="8">
    <location>
        <begin position="1"/>
        <end position="13"/>
    </location>
</feature>
<dbReference type="SUPFAM" id="SSF50249">
    <property type="entry name" value="Nucleic acid-binding proteins"/>
    <property type="match status" value="1"/>
</dbReference>
<keyword evidence="5 7" id="KW-0238">DNA-binding</keyword>
<dbReference type="SUPFAM" id="SSF52540">
    <property type="entry name" value="P-loop containing nucleoside triphosphate hydrolases"/>
    <property type="match status" value="1"/>
</dbReference>
<dbReference type="Gene3D" id="2.20.28.10">
    <property type="match status" value="1"/>
</dbReference>
<reference evidence="10 11" key="1">
    <citation type="journal article" date="2015" name="Genome Biol. Evol.">
        <title>Phylogenomic analyses indicate that early fungi evolved digesting cell walls of algal ancestors of land plants.</title>
        <authorList>
            <person name="Chang Y."/>
            <person name="Wang S."/>
            <person name="Sekimoto S."/>
            <person name="Aerts A.L."/>
            <person name="Choi C."/>
            <person name="Clum A."/>
            <person name="LaButti K.M."/>
            <person name="Lindquist E.A."/>
            <person name="Yee Ngan C."/>
            <person name="Ohm R.A."/>
            <person name="Salamov A.A."/>
            <person name="Grigoriev I.V."/>
            <person name="Spatafora J.W."/>
            <person name="Berbee M.L."/>
        </authorList>
    </citation>
    <scope>NUCLEOTIDE SEQUENCE [LARGE SCALE GENOMIC DNA]</scope>
    <source>
        <strain evidence="10 11">JEL478</strain>
    </source>
</reference>
<dbReference type="InterPro" id="IPR033762">
    <property type="entry name" value="MCM_OB"/>
</dbReference>
<dbReference type="Gene3D" id="3.40.50.300">
    <property type="entry name" value="P-loop containing nucleotide triphosphate hydrolases"/>
    <property type="match status" value="1"/>
</dbReference>
<dbReference type="GO" id="GO:0042555">
    <property type="term" value="C:MCM complex"/>
    <property type="evidence" value="ECO:0007669"/>
    <property type="project" value="UniProtKB-ARBA"/>
</dbReference>
<dbReference type="InterPro" id="IPR027417">
    <property type="entry name" value="P-loop_NTPase"/>
</dbReference>
<dbReference type="SMART" id="SM00350">
    <property type="entry name" value="MCM"/>
    <property type="match status" value="1"/>
</dbReference>
<feature type="compositionally biased region" description="Basic and acidic residues" evidence="8">
    <location>
        <begin position="21"/>
        <end position="33"/>
    </location>
</feature>
<comment type="subcellular location">
    <subcellularLocation>
        <location evidence="1">Nucleus</location>
    </subcellularLocation>
</comment>
<keyword evidence="11" id="KW-1185">Reference proteome</keyword>
<dbReference type="GO" id="GO:0005524">
    <property type="term" value="F:ATP binding"/>
    <property type="evidence" value="ECO:0007669"/>
    <property type="project" value="UniProtKB-KW"/>
</dbReference>
<dbReference type="GO" id="GO:0006310">
    <property type="term" value="P:DNA recombination"/>
    <property type="evidence" value="ECO:0007669"/>
    <property type="project" value="UniProtKB-ARBA"/>
</dbReference>
<keyword evidence="3 7" id="KW-0547">Nucleotide-binding</keyword>
<feature type="region of interest" description="Disordered" evidence="8">
    <location>
        <begin position="1"/>
        <end position="33"/>
    </location>
</feature>
<dbReference type="EMBL" id="KQ965737">
    <property type="protein sequence ID" value="KXS19767.1"/>
    <property type="molecule type" value="Genomic_DNA"/>
</dbReference>
<dbReference type="GO" id="GO:0003697">
    <property type="term" value="F:single-stranded DNA binding"/>
    <property type="evidence" value="ECO:0007669"/>
    <property type="project" value="TreeGrafter"/>
</dbReference>
<evidence type="ECO:0000259" key="9">
    <source>
        <dbReference type="PROSITE" id="PS50051"/>
    </source>
</evidence>
<dbReference type="InterPro" id="IPR001208">
    <property type="entry name" value="MCM_dom"/>
</dbReference>
<dbReference type="PANTHER" id="PTHR11630">
    <property type="entry name" value="DNA REPLICATION LICENSING FACTOR MCM FAMILY MEMBER"/>
    <property type="match status" value="1"/>
</dbReference>
<evidence type="ECO:0000256" key="1">
    <source>
        <dbReference type="ARBA" id="ARBA00004123"/>
    </source>
</evidence>
<dbReference type="GO" id="GO:0017116">
    <property type="term" value="F:single-stranded DNA helicase activity"/>
    <property type="evidence" value="ECO:0007669"/>
    <property type="project" value="TreeGrafter"/>
</dbReference>
<proteinExistence type="inferred from homology"/>
<dbReference type="PRINTS" id="PR01657">
    <property type="entry name" value="MCMFAMILY"/>
</dbReference>
<dbReference type="GO" id="GO:0043596">
    <property type="term" value="C:nuclear replication fork"/>
    <property type="evidence" value="ECO:0007669"/>
    <property type="project" value="UniProtKB-ARBA"/>
</dbReference>
<dbReference type="OrthoDB" id="7462577at2759"/>
<dbReference type="Pfam" id="PF25051">
    <property type="entry name" value="WHD_MCM8"/>
    <property type="match status" value="1"/>
</dbReference>
<comment type="similarity">
    <text evidence="2 7">Belongs to the MCM family.</text>
</comment>
<dbReference type="STRING" id="1344416.A0A139ASP7"/>
<evidence type="ECO:0000256" key="6">
    <source>
        <dbReference type="ARBA" id="ARBA00023242"/>
    </source>
</evidence>
<evidence type="ECO:0000256" key="5">
    <source>
        <dbReference type="ARBA" id="ARBA00023125"/>
    </source>
</evidence>
<dbReference type="Pfam" id="PF17855">
    <property type="entry name" value="MCM_lid"/>
    <property type="match status" value="1"/>
</dbReference>
<dbReference type="InterPro" id="IPR056875">
    <property type="entry name" value="MCM8/REC_WHD"/>
</dbReference>
<feature type="domain" description="MCM C-terminal AAA(+) ATPase" evidence="9">
    <location>
        <begin position="351"/>
        <end position="557"/>
    </location>
</feature>
<evidence type="ECO:0000256" key="3">
    <source>
        <dbReference type="ARBA" id="ARBA00022741"/>
    </source>
</evidence>
<accession>A0A139ASP7</accession>
<evidence type="ECO:0000313" key="10">
    <source>
        <dbReference type="EMBL" id="KXS19767.1"/>
    </source>
</evidence>
<name>A0A139ASP7_GONPJ</name>
<evidence type="ECO:0000256" key="7">
    <source>
        <dbReference type="RuleBase" id="RU004070"/>
    </source>
</evidence>
<dbReference type="Gene3D" id="2.40.50.140">
    <property type="entry name" value="Nucleic acid-binding proteins"/>
    <property type="match status" value="1"/>
</dbReference>
<evidence type="ECO:0000256" key="4">
    <source>
        <dbReference type="ARBA" id="ARBA00022840"/>
    </source>
</evidence>
<dbReference type="PROSITE" id="PS50051">
    <property type="entry name" value="MCM_2"/>
    <property type="match status" value="1"/>
</dbReference>
<dbReference type="InterPro" id="IPR031327">
    <property type="entry name" value="MCM"/>
</dbReference>
<dbReference type="InterPro" id="IPR012340">
    <property type="entry name" value="NA-bd_OB-fold"/>
</dbReference>
<evidence type="ECO:0000256" key="2">
    <source>
        <dbReference type="ARBA" id="ARBA00008010"/>
    </source>
</evidence>
<dbReference type="CDD" id="cd22247">
    <property type="entry name" value="MCM8_WHD"/>
    <property type="match status" value="1"/>
</dbReference>
<dbReference type="GO" id="GO:0005656">
    <property type="term" value="C:nuclear pre-replicative complex"/>
    <property type="evidence" value="ECO:0007669"/>
    <property type="project" value="UniProtKB-ARBA"/>
</dbReference>
<organism evidence="10 11">
    <name type="scientific">Gonapodya prolifera (strain JEL478)</name>
    <name type="common">Monoblepharis prolifera</name>
    <dbReference type="NCBI Taxonomy" id="1344416"/>
    <lineage>
        <taxon>Eukaryota</taxon>
        <taxon>Fungi</taxon>
        <taxon>Fungi incertae sedis</taxon>
        <taxon>Chytridiomycota</taxon>
        <taxon>Chytridiomycota incertae sedis</taxon>
        <taxon>Monoblepharidomycetes</taxon>
        <taxon>Monoblepharidales</taxon>
        <taxon>Gonapodyaceae</taxon>
        <taxon>Gonapodya</taxon>
    </lineage>
</organism>
<dbReference type="CDD" id="cd17759">
    <property type="entry name" value="MCM8"/>
    <property type="match status" value="1"/>
</dbReference>
<dbReference type="OMA" id="THTVDWQ"/>
<dbReference type="PANTHER" id="PTHR11630:SF47">
    <property type="entry name" value="DNA HELICASE MCM8"/>
    <property type="match status" value="1"/>
</dbReference>
<sequence>MFQREPLNSSSRLNGAGGTQADRRKQSNGGKDSDQHRAFQFWALYLPDEDFSANHRLCPLLRSFREFFTRRLSTDQVSHEIHFPYWQDDKTHPFELQQDPQLILASRSYSVDWNLLLQSCDVKDLNQQLRANPGEFISALGLALSETVLIVRIMNYHPLTSLRELKAQQVGKFVCVQGTVVRVSSSKVVLKQAAFICTQCNAEKILHYPDGKTQMPTKCITYGCRSKLFKLNKVTMEKTISRDTQVVRLQEAQEKIKGDASRVPRTLEIELWDDLVDICTPGDVVSVAGEVKDVHTDEGINSLFTLYLCANSVTKMSSLKVDDNANPGAEAIFFSDKDLYAIQEVAQQPNVFQLVVNSLCPVIFGHEVVKAGLLLTLFGGRKRRPAEGDKIHLRVNVHTNPQGDPGLGKSQMLASTVSVAPRGVYVAGNAVTASGLTVTITREKDTGDFALEAGALVLGDQGCCCIDEFDKMTEHSALLEAMEQQSISVAKAGIVCNLPARTSVIAAANPVGGHYNKAKSVSENIKMDPALLSRFDLIFILLDKPDHETDNFLTDHVFKVVLNISIVVQDFSLVLTFRDTVMLDDQPLAERLKVPVGEDFAPVPLGLLRKYIAYARTYVNPVISEEAAHILQDFYMTLRSKYRSSDSTPITTRQLESLVRLAEARARLELREFVTMEDARDVVDIMRHSLFECYEDEHGQADIARSQMGTGMSKRGDQKRFVSELQRLAQMTTNSMFAHDRLFEIAKDDFIDNLNTHGYLIKKPGRMYELTTAF</sequence>
<dbReference type="Pfam" id="PF00493">
    <property type="entry name" value="MCM"/>
    <property type="match status" value="1"/>
</dbReference>